<gene>
    <name evidence="3" type="ORF">EHQ49_10785</name>
</gene>
<keyword evidence="4" id="KW-1185">Reference proteome</keyword>
<organism evidence="3 4">
    <name type="scientific">Leptospira perdikensis</name>
    <dbReference type="NCBI Taxonomy" id="2484948"/>
    <lineage>
        <taxon>Bacteria</taxon>
        <taxon>Pseudomonadati</taxon>
        <taxon>Spirochaetota</taxon>
        <taxon>Spirochaetia</taxon>
        <taxon>Leptospirales</taxon>
        <taxon>Leptospiraceae</taxon>
        <taxon>Leptospira</taxon>
    </lineage>
</organism>
<evidence type="ECO:0000256" key="1">
    <source>
        <dbReference type="SAM" id="MobiDB-lite"/>
    </source>
</evidence>
<keyword evidence="2" id="KW-1133">Transmembrane helix</keyword>
<accession>A0A4R9JFE9</accession>
<dbReference type="EMBL" id="RQGA01000011">
    <property type="protein sequence ID" value="TGL39858.1"/>
    <property type="molecule type" value="Genomic_DNA"/>
</dbReference>
<name>A0A4R9JFE9_9LEPT</name>
<feature type="region of interest" description="Disordered" evidence="1">
    <location>
        <begin position="69"/>
        <end position="122"/>
    </location>
</feature>
<keyword evidence="2" id="KW-0812">Transmembrane</keyword>
<evidence type="ECO:0000313" key="4">
    <source>
        <dbReference type="Proteomes" id="UP000298125"/>
    </source>
</evidence>
<dbReference type="AlphaFoldDB" id="A0A4R9JFE9"/>
<reference evidence="3" key="1">
    <citation type="journal article" date="2019" name="PLoS Negl. Trop. Dis.">
        <title>Revisiting the worldwide diversity of Leptospira species in the environment.</title>
        <authorList>
            <person name="Vincent A.T."/>
            <person name="Schiettekatte O."/>
            <person name="Bourhy P."/>
            <person name="Veyrier F.J."/>
            <person name="Picardeau M."/>
        </authorList>
    </citation>
    <scope>NUCLEOTIDE SEQUENCE [LARGE SCALE GENOMIC DNA]</scope>
    <source>
        <strain evidence="3">201702692</strain>
    </source>
</reference>
<keyword evidence="2" id="KW-0472">Membrane</keyword>
<protein>
    <recommendedName>
        <fullName evidence="5">SPOR domain-containing protein</fullName>
    </recommendedName>
</protein>
<evidence type="ECO:0000313" key="3">
    <source>
        <dbReference type="EMBL" id="TGL39858.1"/>
    </source>
</evidence>
<evidence type="ECO:0000256" key="2">
    <source>
        <dbReference type="SAM" id="Phobius"/>
    </source>
</evidence>
<dbReference type="RefSeq" id="WP_135579246.1">
    <property type="nucleotide sequence ID" value="NZ_RQGA01000011.1"/>
</dbReference>
<dbReference type="OrthoDB" id="340354at2"/>
<sequence>MQNIDYSRKLRSGRPFEGEVPSYSPQTPSYLGNSPKPKSAFILLIGGILLFTSGMVVGIQLGQKETKFKENSETSFSNVGSHKLPAPKLTESAQETPNQEESRAEGSDSASGSPFPATLKFPPKNDQINYMVQIGDFTPEEAVAVGKQLIDTNPSLRGRIFRTSTGKLFAGYFYRLDDAKETLEAVKSKLPSLTDAGVKTIRF</sequence>
<dbReference type="Proteomes" id="UP000298125">
    <property type="component" value="Unassembled WGS sequence"/>
</dbReference>
<feature type="transmembrane region" description="Helical" evidence="2">
    <location>
        <begin position="40"/>
        <end position="59"/>
    </location>
</feature>
<feature type="region of interest" description="Disordered" evidence="1">
    <location>
        <begin position="1"/>
        <end position="31"/>
    </location>
</feature>
<evidence type="ECO:0008006" key="5">
    <source>
        <dbReference type="Google" id="ProtNLM"/>
    </source>
</evidence>
<comment type="caution">
    <text evidence="3">The sequence shown here is derived from an EMBL/GenBank/DDBJ whole genome shotgun (WGS) entry which is preliminary data.</text>
</comment>
<proteinExistence type="predicted"/>